<comment type="caution">
    <text evidence="1">The sequence shown here is derived from an EMBL/GenBank/DDBJ whole genome shotgun (WGS) entry which is preliminary data.</text>
</comment>
<dbReference type="EMBL" id="SIXF01000016">
    <property type="protein sequence ID" value="TBO41038.1"/>
    <property type="molecule type" value="Genomic_DNA"/>
</dbReference>
<dbReference type="SUPFAM" id="SSF52266">
    <property type="entry name" value="SGNH hydrolase"/>
    <property type="match status" value="1"/>
</dbReference>
<evidence type="ECO:0000313" key="1">
    <source>
        <dbReference type="EMBL" id="TBO41038.1"/>
    </source>
</evidence>
<dbReference type="AlphaFoldDB" id="A0A4Q9HAI5"/>
<dbReference type="Proteomes" id="UP000291819">
    <property type="component" value="Unassembled WGS sequence"/>
</dbReference>
<reference evidence="1 2" key="1">
    <citation type="submission" date="2019-02" db="EMBL/GenBank/DDBJ databases">
        <title>Pedobacter kyonggii whole genome sequence analysis.</title>
        <authorList>
            <person name="Dahal R.H."/>
        </authorList>
    </citation>
    <scope>NUCLEOTIDE SEQUENCE [LARGE SCALE GENOMIC DNA]</scope>
    <source>
        <strain evidence="1 2">K-4-11-1</strain>
    </source>
</reference>
<gene>
    <name evidence="1" type="ORF">EYS08_16025</name>
</gene>
<protein>
    <recommendedName>
        <fullName evidence="3">SGNH/GDSL hydrolase family protein</fullName>
    </recommendedName>
</protein>
<sequence length="406" mass="46326">MIYNDRKAMDPDKKNCLIKKLLNNNISVRELIELRPEINEFDLSEIIQHIYDLNLEQVRKIAALAPVMAKVDALKNSQRNTRFIKKVKNNFRKHTAKHNGLKNRVVVVEGDSWFNYPILLSDVIDWVAMEENMAVYSLASGGDWLMNMLSAKKYVEQLSTLQPDVFIISGGGNDLVGNRRIAAMVTHKGDSNEFENSAFAKYLYQNATNPPDKPEDFKRGTQFISKDFYALLAFFQLQYYFIINGILTGGKGKGENGKFPGIQVITQGYDYAIPNDKKIAGYNPLKWYRLFARTFLGHGGWLKTPLQLRGIYDPEDQRKIVYAMIYLFNEMMIDIGRVFSEMLGENRVFHIDSRGSVGKNGWTDELHPLPQHFKKTAAAFIHCINNPNKNGSAVIEVVKQQEGGQK</sequence>
<accession>A0A4Q9HAI5</accession>
<dbReference type="OrthoDB" id="2546654at2"/>
<organism evidence="1 2">
    <name type="scientific">Pedobacter kyonggii</name>
    <dbReference type="NCBI Taxonomy" id="1926871"/>
    <lineage>
        <taxon>Bacteria</taxon>
        <taxon>Pseudomonadati</taxon>
        <taxon>Bacteroidota</taxon>
        <taxon>Sphingobacteriia</taxon>
        <taxon>Sphingobacteriales</taxon>
        <taxon>Sphingobacteriaceae</taxon>
        <taxon>Pedobacter</taxon>
    </lineage>
</organism>
<name>A0A4Q9HAI5_9SPHI</name>
<proteinExistence type="predicted"/>
<evidence type="ECO:0000313" key="2">
    <source>
        <dbReference type="Proteomes" id="UP000291819"/>
    </source>
</evidence>
<dbReference type="RefSeq" id="WP_131030977.1">
    <property type="nucleotide sequence ID" value="NZ_SIXF01000016.1"/>
</dbReference>
<evidence type="ECO:0008006" key="3">
    <source>
        <dbReference type="Google" id="ProtNLM"/>
    </source>
</evidence>
<keyword evidence="2" id="KW-1185">Reference proteome</keyword>